<keyword evidence="3" id="KW-1185">Reference proteome</keyword>
<protein>
    <submittedName>
        <fullName evidence="2">Uncharacterized protein</fullName>
    </submittedName>
</protein>
<dbReference type="EMBL" id="JAURUD010000001">
    <property type="protein sequence ID" value="MDP9680351.1"/>
    <property type="molecule type" value="Genomic_DNA"/>
</dbReference>
<reference evidence="2 3" key="1">
    <citation type="submission" date="2023-07" db="EMBL/GenBank/DDBJ databases">
        <title>Sequencing the genomes of 1000 actinobacteria strains.</title>
        <authorList>
            <person name="Klenk H.-P."/>
        </authorList>
    </citation>
    <scope>NUCLEOTIDE SEQUENCE [LARGE SCALE GENOMIC DNA]</scope>
    <source>
        <strain evidence="2 3">DSM 40229</strain>
    </source>
</reference>
<gene>
    <name evidence="2" type="ORF">J2S47_000853</name>
</gene>
<evidence type="ECO:0000256" key="1">
    <source>
        <dbReference type="SAM" id="MobiDB-lite"/>
    </source>
</evidence>
<evidence type="ECO:0000313" key="3">
    <source>
        <dbReference type="Proteomes" id="UP001231675"/>
    </source>
</evidence>
<feature type="region of interest" description="Disordered" evidence="1">
    <location>
        <begin position="1"/>
        <end position="59"/>
    </location>
</feature>
<proteinExistence type="predicted"/>
<dbReference type="Proteomes" id="UP001231675">
    <property type="component" value="Unassembled WGS sequence"/>
</dbReference>
<feature type="compositionally biased region" description="Acidic residues" evidence="1">
    <location>
        <begin position="43"/>
        <end position="52"/>
    </location>
</feature>
<sequence length="59" mass="5926">MADGACFRAHRDPGPRSRVGAGPSEEAGEGAVRGGAHPFPLGEIDEAGEAGEADAGRPR</sequence>
<name>A0ABT9L9I2_STRGD</name>
<accession>A0ABT9L9I2</accession>
<evidence type="ECO:0000313" key="2">
    <source>
        <dbReference type="EMBL" id="MDP9680351.1"/>
    </source>
</evidence>
<comment type="caution">
    <text evidence="2">The sequence shown here is derived from an EMBL/GenBank/DDBJ whole genome shotgun (WGS) entry which is preliminary data.</text>
</comment>
<organism evidence="2 3">
    <name type="scientific">Streptomyces griseoviridis</name>
    <dbReference type="NCBI Taxonomy" id="45398"/>
    <lineage>
        <taxon>Bacteria</taxon>
        <taxon>Bacillati</taxon>
        <taxon>Actinomycetota</taxon>
        <taxon>Actinomycetes</taxon>
        <taxon>Kitasatosporales</taxon>
        <taxon>Streptomycetaceae</taxon>
        <taxon>Streptomyces</taxon>
    </lineage>
</organism>